<dbReference type="AlphaFoldDB" id="A0A2G8JFF6"/>
<feature type="compositionally biased region" description="Basic and acidic residues" evidence="4">
    <location>
        <begin position="111"/>
        <end position="123"/>
    </location>
</feature>
<feature type="region of interest" description="Disordered" evidence="4">
    <location>
        <begin position="1"/>
        <end position="123"/>
    </location>
</feature>
<evidence type="ECO:0000256" key="3">
    <source>
        <dbReference type="ARBA" id="ARBA00023242"/>
    </source>
</evidence>
<evidence type="ECO:0000313" key="8">
    <source>
        <dbReference type="Proteomes" id="UP000230750"/>
    </source>
</evidence>
<feature type="compositionally biased region" description="Basic residues" evidence="4">
    <location>
        <begin position="273"/>
        <end position="284"/>
    </location>
</feature>
<evidence type="ECO:0000259" key="5">
    <source>
        <dbReference type="Pfam" id="PF04959"/>
    </source>
</evidence>
<feature type="compositionally biased region" description="Low complexity" evidence="4">
    <location>
        <begin position="712"/>
        <end position="722"/>
    </location>
</feature>
<feature type="domain" description="SERRATE/Ars2 N-terminal" evidence="6">
    <location>
        <begin position="130"/>
        <end position="172"/>
    </location>
</feature>
<dbReference type="InterPro" id="IPR021933">
    <property type="entry name" value="SERRATE/Ars2_N"/>
</dbReference>
<organism evidence="7 8">
    <name type="scientific">Stichopus japonicus</name>
    <name type="common">Sea cucumber</name>
    <dbReference type="NCBI Taxonomy" id="307972"/>
    <lineage>
        <taxon>Eukaryota</taxon>
        <taxon>Metazoa</taxon>
        <taxon>Echinodermata</taxon>
        <taxon>Eleutherozoa</taxon>
        <taxon>Echinozoa</taxon>
        <taxon>Holothuroidea</taxon>
        <taxon>Aspidochirotacea</taxon>
        <taxon>Aspidochirotida</taxon>
        <taxon>Stichopodidae</taxon>
        <taxon>Apostichopus</taxon>
    </lineage>
</organism>
<dbReference type="OrthoDB" id="342064at2759"/>
<dbReference type="EMBL" id="MRZV01002165">
    <property type="protein sequence ID" value="PIK34472.1"/>
    <property type="molecule type" value="Genomic_DNA"/>
</dbReference>
<dbReference type="InterPro" id="IPR039727">
    <property type="entry name" value="SE/Ars2"/>
</dbReference>
<feature type="compositionally biased region" description="Polar residues" evidence="4">
    <location>
        <begin position="101"/>
        <end position="110"/>
    </location>
</feature>
<feature type="compositionally biased region" description="Pro residues" evidence="4">
    <location>
        <begin position="507"/>
        <end position="523"/>
    </location>
</feature>
<evidence type="ECO:0000313" key="7">
    <source>
        <dbReference type="EMBL" id="PIK34472.1"/>
    </source>
</evidence>
<keyword evidence="8" id="KW-1185">Reference proteome</keyword>
<accession>A0A2G8JFF6</accession>
<gene>
    <name evidence="7" type="ORF">BSL78_28712</name>
</gene>
<dbReference type="GO" id="GO:0031053">
    <property type="term" value="P:primary miRNA processing"/>
    <property type="evidence" value="ECO:0007669"/>
    <property type="project" value="TreeGrafter"/>
</dbReference>
<comment type="similarity">
    <text evidence="2">Belongs to the ARS2 family.</text>
</comment>
<feature type="region of interest" description="Disordered" evidence="4">
    <location>
        <begin position="273"/>
        <end position="292"/>
    </location>
</feature>
<dbReference type="Pfam" id="PF12066">
    <property type="entry name" value="SERRATE_Ars2_N"/>
    <property type="match status" value="1"/>
</dbReference>
<name>A0A2G8JFF6_STIJA</name>
<feature type="compositionally biased region" description="Basic and acidic residues" evidence="4">
    <location>
        <begin position="15"/>
        <end position="60"/>
    </location>
</feature>
<dbReference type="GO" id="GO:0016604">
    <property type="term" value="C:nuclear body"/>
    <property type="evidence" value="ECO:0007669"/>
    <property type="project" value="TreeGrafter"/>
</dbReference>
<keyword evidence="3" id="KW-0539">Nucleus</keyword>
<feature type="compositionally biased region" description="Gly residues" evidence="4">
    <location>
        <begin position="723"/>
        <end position="733"/>
    </location>
</feature>
<comment type="subcellular location">
    <subcellularLocation>
        <location evidence="1">Nucleus</location>
    </subcellularLocation>
</comment>
<feature type="compositionally biased region" description="Basic and acidic residues" evidence="4">
    <location>
        <begin position="338"/>
        <end position="359"/>
    </location>
</feature>
<comment type="caution">
    <text evidence="7">The sequence shown here is derived from an EMBL/GenBank/DDBJ whole genome shotgun (WGS) entry which is preliminary data.</text>
</comment>
<dbReference type="STRING" id="307972.A0A2G8JFF6"/>
<feature type="compositionally biased region" description="Polar residues" evidence="4">
    <location>
        <begin position="739"/>
        <end position="751"/>
    </location>
</feature>
<evidence type="ECO:0000256" key="4">
    <source>
        <dbReference type="SAM" id="MobiDB-lite"/>
    </source>
</evidence>
<feature type="domain" description="SERRATE/Ars2 C-terminal" evidence="5">
    <location>
        <begin position="636"/>
        <end position="747"/>
    </location>
</feature>
<feature type="region of interest" description="Disordered" evidence="4">
    <location>
        <begin position="471"/>
        <end position="539"/>
    </location>
</feature>
<dbReference type="Proteomes" id="UP000230750">
    <property type="component" value="Unassembled WGS sequence"/>
</dbReference>
<evidence type="ECO:0000256" key="1">
    <source>
        <dbReference type="ARBA" id="ARBA00004123"/>
    </source>
</evidence>
<evidence type="ECO:0000256" key="2">
    <source>
        <dbReference type="ARBA" id="ARBA00005407"/>
    </source>
</evidence>
<sequence length="794" mass="91880">MKNRKAVMDSDDEYERGRRRDKFRRERSDYRDRRERDDRRRDNWADRRDGRENYRNDFNRRPYQNYSRGRSDNYRDQMSPPNKRPRRDWEPNYYNDRYGNQGYSQGGWNQSREKGPRRAEKDSTQLLSFKQFLTTQEDNIDDQEAVKKYNEYKLEFKKGQLSDFFLAHKDEECLFVRKPEQRLGVPLNGVLVQDEVPPSERERENYKKLVRQRQRLHIFMEIFNKEILARGGLDASSAPDLMKIMDTTLILMYKVGIAGLYSKIRVTPILMRKTRRNRERRRGKRENTATAQTIALVAAASQIVSPTQNPHRQQVLTVKATNLPSLPWSLQKPAEGSADGKKVEEDKPPKPEELDEEPKPRALHKTFSLFFPQHCPGPHQEGDSRYPSPERAWNRHGWVTFDRSVNIKEICWNLSNIRLKDCELSPVVNRDLTHRIRAVSGITAHKTIVKSDLKLAARLIQLLDEESKVWDKSVMPTNPDVEPEPPAPPKEEEKKEEKKPEESEDAPNPPEEPPPAPLPPAKPAEPQNEVELLPPPTYERNPVLENITEFLVDETSAEEQLLLGSDLEEREEGQEDSNEIQFERDPAGSKVLDRLLCYLRFVHSVDYYSCSKFHIEDDMPSRCGLMHVRGANPPNRLTQKDMEKFITANTQELAKDKWLCPLSGKKFKGPEFVRKHIFNKHSEKIDAVRKEVEYFNNYLGDVDRPQPPDPTPVTAQPPAQQNQGGGGPGGGGYNQQQQVTLGTTMAPGTNNHHSSHRRGETTSTEEEEERVEGVTSTSKVIISYMSRFHESLGR</sequence>
<protein>
    <submittedName>
        <fullName evidence="7">Serrate RNA effector molecule-like protein</fullName>
    </submittedName>
</protein>
<dbReference type="PANTHER" id="PTHR13165:SF0">
    <property type="entry name" value="SERRATE RNA EFFECTOR MOLECULE HOMOLOG"/>
    <property type="match status" value="1"/>
</dbReference>
<reference evidence="7 8" key="1">
    <citation type="journal article" date="2017" name="PLoS Biol.">
        <title>The sea cucumber genome provides insights into morphological evolution and visceral regeneration.</title>
        <authorList>
            <person name="Zhang X."/>
            <person name="Sun L."/>
            <person name="Yuan J."/>
            <person name="Sun Y."/>
            <person name="Gao Y."/>
            <person name="Zhang L."/>
            <person name="Li S."/>
            <person name="Dai H."/>
            <person name="Hamel J.F."/>
            <person name="Liu C."/>
            <person name="Yu Y."/>
            <person name="Liu S."/>
            <person name="Lin W."/>
            <person name="Guo K."/>
            <person name="Jin S."/>
            <person name="Xu P."/>
            <person name="Storey K.B."/>
            <person name="Huan P."/>
            <person name="Zhang T."/>
            <person name="Zhou Y."/>
            <person name="Zhang J."/>
            <person name="Lin C."/>
            <person name="Li X."/>
            <person name="Xing L."/>
            <person name="Huo D."/>
            <person name="Sun M."/>
            <person name="Wang L."/>
            <person name="Mercier A."/>
            <person name="Li F."/>
            <person name="Yang H."/>
            <person name="Xiang J."/>
        </authorList>
    </citation>
    <scope>NUCLEOTIDE SEQUENCE [LARGE SCALE GENOMIC DNA]</scope>
    <source>
        <strain evidence="7">Shaxun</strain>
        <tissue evidence="7">Muscle</tissue>
    </source>
</reference>
<dbReference type="Pfam" id="PF04959">
    <property type="entry name" value="ARS2"/>
    <property type="match status" value="1"/>
</dbReference>
<feature type="compositionally biased region" description="Basic and acidic residues" evidence="4">
    <location>
        <begin position="489"/>
        <end position="501"/>
    </location>
</feature>
<feature type="region of interest" description="Disordered" evidence="4">
    <location>
        <begin position="327"/>
        <end position="359"/>
    </location>
</feature>
<evidence type="ECO:0000259" key="6">
    <source>
        <dbReference type="Pfam" id="PF12066"/>
    </source>
</evidence>
<dbReference type="InterPro" id="IPR007042">
    <property type="entry name" value="SERRATE/Ars2_C"/>
</dbReference>
<feature type="region of interest" description="Disordered" evidence="4">
    <location>
        <begin position="699"/>
        <end position="781"/>
    </location>
</feature>
<proteinExistence type="inferred from homology"/>
<dbReference type="PANTHER" id="PTHR13165">
    <property type="entry name" value="ARSENITE-RESISTANCE PROTEIN 2"/>
    <property type="match status" value="1"/>
</dbReference>